<keyword evidence="1" id="KW-0175">Coiled coil</keyword>
<gene>
    <name evidence="4" type="ORF">UV12_C0002G0063</name>
</gene>
<dbReference type="EMBL" id="LCDG01000002">
    <property type="protein sequence ID" value="KKS48214.1"/>
    <property type="molecule type" value="Genomic_DNA"/>
</dbReference>
<dbReference type="STRING" id="1618756.UV12_C0002G0063"/>
<name>A0A0G0ZHS5_9BACT</name>
<feature type="chain" id="PRO_5002535739" evidence="3">
    <location>
        <begin position="23"/>
        <end position="318"/>
    </location>
</feature>
<proteinExistence type="predicted"/>
<evidence type="ECO:0000313" key="5">
    <source>
        <dbReference type="Proteomes" id="UP000034704"/>
    </source>
</evidence>
<feature type="coiled-coil region" evidence="1">
    <location>
        <begin position="181"/>
        <end position="246"/>
    </location>
</feature>
<dbReference type="Proteomes" id="UP000034704">
    <property type="component" value="Unassembled WGS sequence"/>
</dbReference>
<protein>
    <submittedName>
        <fullName evidence="4">Uncharacterized protein</fullName>
    </submittedName>
</protein>
<feature type="region of interest" description="Disordered" evidence="2">
    <location>
        <begin position="119"/>
        <end position="141"/>
    </location>
</feature>
<organism evidence="4 5">
    <name type="scientific">Candidatus Nomurabacteria bacterium GW2011_GWC2_42_20</name>
    <dbReference type="NCBI Taxonomy" id="1618756"/>
    <lineage>
        <taxon>Bacteria</taxon>
        <taxon>Candidatus Nomuraibacteriota</taxon>
    </lineage>
</organism>
<evidence type="ECO:0000256" key="1">
    <source>
        <dbReference type="SAM" id="Coils"/>
    </source>
</evidence>
<evidence type="ECO:0000256" key="2">
    <source>
        <dbReference type="SAM" id="MobiDB-lite"/>
    </source>
</evidence>
<feature type="signal peptide" evidence="3">
    <location>
        <begin position="1"/>
        <end position="22"/>
    </location>
</feature>
<evidence type="ECO:0000313" key="4">
    <source>
        <dbReference type="EMBL" id="KKS48214.1"/>
    </source>
</evidence>
<sequence>MNKKINIALIALMAFSAGAVSAETNSDAVVCTADAKVCPDGTSVGRTGPNCEFVCGWTTAGTITSNIPTFTAEDKMRGWYYGDKNQRKPGTPENWLVRNAGTRSAQWYYPGFTSTKPIDTTNLPQKPAIGVPPIPRPEIRKDGINNREEMESRAKALRASTTAANQKIKDVAQKKRIEVARKQTEIVNKRLEAAIDRVQKLSDRVSEKLNSLEKEGVDVSVSRSHIADAKTKLDEARIKAATLKLTIETAFANVIANVSSTTTLGTAPKNAMKDVQEAVKEVAKVIQEAHKHVALSISTVKPGQNKPRPAATSATTTQ</sequence>
<keyword evidence="3" id="KW-0732">Signal</keyword>
<accession>A0A0G0ZHS5</accession>
<evidence type="ECO:0000256" key="3">
    <source>
        <dbReference type="SAM" id="SignalP"/>
    </source>
</evidence>
<comment type="caution">
    <text evidence="4">The sequence shown here is derived from an EMBL/GenBank/DDBJ whole genome shotgun (WGS) entry which is preliminary data.</text>
</comment>
<reference evidence="4 5" key="1">
    <citation type="journal article" date="2015" name="Nature">
        <title>rRNA introns, odd ribosomes, and small enigmatic genomes across a large radiation of phyla.</title>
        <authorList>
            <person name="Brown C.T."/>
            <person name="Hug L.A."/>
            <person name="Thomas B.C."/>
            <person name="Sharon I."/>
            <person name="Castelle C.J."/>
            <person name="Singh A."/>
            <person name="Wilkins M.J."/>
            <person name="Williams K.H."/>
            <person name="Banfield J.F."/>
        </authorList>
    </citation>
    <scope>NUCLEOTIDE SEQUENCE [LARGE SCALE GENOMIC DNA]</scope>
</reference>
<dbReference type="AlphaFoldDB" id="A0A0G0ZHS5"/>